<dbReference type="InterPro" id="IPR029058">
    <property type="entry name" value="AB_hydrolase_fold"/>
</dbReference>
<evidence type="ECO:0000256" key="2">
    <source>
        <dbReference type="ARBA" id="ARBA00022801"/>
    </source>
</evidence>
<proteinExistence type="inferred from homology"/>
<dbReference type="Gene3D" id="3.40.50.1820">
    <property type="entry name" value="alpha/beta hydrolase"/>
    <property type="match status" value="1"/>
</dbReference>
<dbReference type="PANTHER" id="PTHR43248">
    <property type="entry name" value="2-SUCCINYL-6-HYDROXY-2,4-CYCLOHEXADIENE-1-CARBOXYLATE SYNTHASE"/>
    <property type="match status" value="1"/>
</dbReference>
<evidence type="ECO:0000259" key="4">
    <source>
        <dbReference type="Pfam" id="PF08386"/>
    </source>
</evidence>
<dbReference type="InterPro" id="IPR051601">
    <property type="entry name" value="Serine_prot/Carboxylest_S33"/>
</dbReference>
<dbReference type="PANTHER" id="PTHR43248:SF25">
    <property type="entry name" value="AB HYDROLASE-1 DOMAIN-CONTAINING PROTEIN-RELATED"/>
    <property type="match status" value="1"/>
</dbReference>
<keyword evidence="6" id="KW-1185">Reference proteome</keyword>
<feature type="chain" id="PRO_5039252853" evidence="3">
    <location>
        <begin position="27"/>
        <end position="485"/>
    </location>
</feature>
<dbReference type="SUPFAM" id="SSF53474">
    <property type="entry name" value="alpha/beta-Hydrolases"/>
    <property type="match status" value="1"/>
</dbReference>
<feature type="signal peptide" evidence="3">
    <location>
        <begin position="1"/>
        <end position="26"/>
    </location>
</feature>
<dbReference type="AlphaFoldDB" id="A0A2W2D800"/>
<comment type="similarity">
    <text evidence="1">Belongs to the peptidase S33 family.</text>
</comment>
<keyword evidence="2 5" id="KW-0378">Hydrolase</keyword>
<evidence type="ECO:0000256" key="1">
    <source>
        <dbReference type="ARBA" id="ARBA00010088"/>
    </source>
</evidence>
<organism evidence="5 6">
    <name type="scientific">Micromonospora deserti</name>
    <dbReference type="NCBI Taxonomy" id="2070366"/>
    <lineage>
        <taxon>Bacteria</taxon>
        <taxon>Bacillati</taxon>
        <taxon>Actinomycetota</taxon>
        <taxon>Actinomycetes</taxon>
        <taxon>Micromonosporales</taxon>
        <taxon>Micromonosporaceae</taxon>
        <taxon>Micromonospora</taxon>
    </lineage>
</organism>
<dbReference type="OrthoDB" id="4006962at2"/>
<evidence type="ECO:0000313" key="5">
    <source>
        <dbReference type="EMBL" id="PZG01565.1"/>
    </source>
</evidence>
<evidence type="ECO:0000313" key="6">
    <source>
        <dbReference type="Proteomes" id="UP000248749"/>
    </source>
</evidence>
<keyword evidence="3" id="KW-0732">Signal</keyword>
<feature type="domain" description="Peptidase S33 tripeptidyl aminopeptidase-like C-terminal" evidence="4">
    <location>
        <begin position="386"/>
        <end position="480"/>
    </location>
</feature>
<accession>A0A2W2D800</accession>
<comment type="caution">
    <text evidence="5">The sequence shown here is derived from an EMBL/GenBank/DDBJ whole genome shotgun (WGS) entry which is preliminary data.</text>
</comment>
<dbReference type="Pfam" id="PF08386">
    <property type="entry name" value="Abhydrolase_4"/>
    <property type="match status" value="1"/>
</dbReference>
<protein>
    <submittedName>
        <fullName evidence="5">Alpha/beta hydrolase</fullName>
    </submittedName>
</protein>
<dbReference type="InterPro" id="IPR013595">
    <property type="entry name" value="Pept_S33_TAP-like_C"/>
</dbReference>
<name>A0A2W2D800_9ACTN</name>
<sequence length="485" mass="51702">MPMRRSRTRRIRWAALLAAGVASAVAGVVGVVQPAATAGPASVIAWAPCPQDATAQCGTLSVPVDWADPAAPRLDLAVARRPAADPQARIGTLVFGPGGPGDSGVSRVVTGVGRFSDELRRRFDIVSFDPRGVGGSNPVACSPDLLASRPSPLLTSQAEFDALLAYNQRLRDDCRARTGPVFDHADTLSTVRDLDAIRAALGEDRLTFHGSSYGTLLGEQYAEAFPHRVRALVLESVVDHSLGTRGFLTSQAAAVQDSFDEFVAWCDRTAGCALHGRDVRAVWADLMARAERGELRSATDPAVAVTPFDLVVTAHRGFARPAWADLANRLATMHAGGPAAVAAFPPLVTAAFCADWSLPVRDYRQYADLLRRAARVAPDVRYSASLWAVAACLGWPQPVANPQHRLKVRGTPPILLVNSRHDPASGYNWATNVARQLGDRGVLLTYEGWGHGAYTRSACTTGAVDEYLISTRPPAPRATCPAVEP</sequence>
<dbReference type="EMBL" id="POUB01000026">
    <property type="protein sequence ID" value="PZG01565.1"/>
    <property type="molecule type" value="Genomic_DNA"/>
</dbReference>
<reference evidence="5 6" key="1">
    <citation type="submission" date="2018-01" db="EMBL/GenBank/DDBJ databases">
        <title>Draft genome sequence of Salinispora sp. 13K206.</title>
        <authorList>
            <person name="Sahin N."/>
            <person name="Saygin H."/>
            <person name="Ay H."/>
        </authorList>
    </citation>
    <scope>NUCLEOTIDE SEQUENCE [LARGE SCALE GENOMIC DNA]</scope>
    <source>
        <strain evidence="5 6">13K206</strain>
    </source>
</reference>
<evidence type="ECO:0000256" key="3">
    <source>
        <dbReference type="SAM" id="SignalP"/>
    </source>
</evidence>
<dbReference type="Proteomes" id="UP000248749">
    <property type="component" value="Unassembled WGS sequence"/>
</dbReference>
<gene>
    <name evidence="5" type="ORF">C1I99_06680</name>
</gene>
<dbReference type="GO" id="GO:0016787">
    <property type="term" value="F:hydrolase activity"/>
    <property type="evidence" value="ECO:0007669"/>
    <property type="project" value="UniProtKB-KW"/>
</dbReference>